<evidence type="ECO:0000313" key="2">
    <source>
        <dbReference type="EMBL" id="SDY94459.1"/>
    </source>
</evidence>
<organism evidence="2 3">
    <name type="scientific">Evansella caseinilytica</name>
    <dbReference type="NCBI Taxonomy" id="1503961"/>
    <lineage>
        <taxon>Bacteria</taxon>
        <taxon>Bacillati</taxon>
        <taxon>Bacillota</taxon>
        <taxon>Bacilli</taxon>
        <taxon>Bacillales</taxon>
        <taxon>Bacillaceae</taxon>
        <taxon>Evansella</taxon>
    </lineage>
</organism>
<protein>
    <submittedName>
        <fullName evidence="2">Uncharacterized protein</fullName>
    </submittedName>
</protein>
<dbReference type="OrthoDB" id="2991318at2"/>
<evidence type="ECO:0000256" key="1">
    <source>
        <dbReference type="SAM" id="SignalP"/>
    </source>
</evidence>
<feature type="signal peptide" evidence="1">
    <location>
        <begin position="1"/>
        <end position="24"/>
    </location>
</feature>
<keyword evidence="3" id="KW-1185">Reference proteome</keyword>
<accession>A0A1H3P210</accession>
<gene>
    <name evidence="2" type="ORF">SAMN05421736_104278</name>
</gene>
<proteinExistence type="predicted"/>
<reference evidence="3" key="1">
    <citation type="submission" date="2016-10" db="EMBL/GenBank/DDBJ databases">
        <authorList>
            <person name="Varghese N."/>
            <person name="Submissions S."/>
        </authorList>
    </citation>
    <scope>NUCLEOTIDE SEQUENCE [LARGE SCALE GENOMIC DNA]</scope>
    <source>
        <strain evidence="3">SP</strain>
    </source>
</reference>
<dbReference type="AlphaFoldDB" id="A0A1H3P210"/>
<keyword evidence="1" id="KW-0732">Signal</keyword>
<name>A0A1H3P210_9BACI</name>
<evidence type="ECO:0000313" key="3">
    <source>
        <dbReference type="Proteomes" id="UP000198935"/>
    </source>
</evidence>
<dbReference type="Proteomes" id="UP000198935">
    <property type="component" value="Unassembled WGS sequence"/>
</dbReference>
<dbReference type="EMBL" id="FNPI01000004">
    <property type="protein sequence ID" value="SDY94459.1"/>
    <property type="molecule type" value="Genomic_DNA"/>
</dbReference>
<feature type="chain" id="PRO_5011547236" evidence="1">
    <location>
        <begin position="25"/>
        <end position="117"/>
    </location>
</feature>
<sequence length="117" mass="13566">MSLFAVIVLLLSLFISPLTSIVQAEEVGEVEGILIESIEKLTGDSLEGYNFIEYNEPVLVNNDGKTEVLLGYFEPVNLSKSLGELHTMDYREYDKWYVYDQGITEKWRCLKRRFFPF</sequence>